<evidence type="ECO:0000313" key="6">
    <source>
        <dbReference type="Proteomes" id="UP001231859"/>
    </source>
</evidence>
<dbReference type="SUPFAM" id="SSF52540">
    <property type="entry name" value="P-loop containing nucleoside triphosphate hydrolases"/>
    <property type="match status" value="1"/>
</dbReference>
<comment type="similarity">
    <text evidence="1">Belongs to the GSP E family.</text>
</comment>
<proteinExistence type="inferred from homology"/>
<dbReference type="InterPro" id="IPR001482">
    <property type="entry name" value="T2SS/T4SS_dom"/>
</dbReference>
<dbReference type="Gene3D" id="3.40.50.300">
    <property type="entry name" value="P-loop containing nucleotide triphosphate hydrolases"/>
    <property type="match status" value="1"/>
</dbReference>
<reference evidence="5 6" key="1">
    <citation type="submission" date="2023-04" db="EMBL/GenBank/DDBJ databases">
        <title>Genome dynamics across the evolutionary transition to endosymbiosis.</title>
        <authorList>
            <person name="Siozios S."/>
            <person name="Nadal-Jimenez P."/>
            <person name="Azagi T."/>
            <person name="Sprong H."/>
            <person name="Frost C.L."/>
            <person name="Parratt S.R."/>
            <person name="Taylor G."/>
            <person name="Brettell L."/>
            <person name="Lew K.C."/>
            <person name="Croft L."/>
            <person name="King K.C."/>
            <person name="Brockhurst M.A."/>
            <person name="Hypsa V."/>
            <person name="Novakova E."/>
            <person name="Darby A.C."/>
            <person name="Hurst G.D.D."/>
        </authorList>
    </citation>
    <scope>NUCLEOTIDE SEQUENCE [LARGE SCALE GENOMIC DNA]</scope>
    <source>
        <strain evidence="6">aApi_AU</strain>
    </source>
</reference>
<name>A0ABY8P432_9GAMM</name>
<dbReference type="Pfam" id="PF00437">
    <property type="entry name" value="T2SSE"/>
    <property type="match status" value="1"/>
</dbReference>
<dbReference type="RefSeq" id="WP_280939281.1">
    <property type="nucleotide sequence ID" value="NZ_CP123759.1"/>
</dbReference>
<organism evidence="5 6">
    <name type="scientific">Arsenophonus apicola</name>
    <dbReference type="NCBI Taxonomy" id="2879119"/>
    <lineage>
        <taxon>Bacteria</taxon>
        <taxon>Pseudomonadati</taxon>
        <taxon>Pseudomonadota</taxon>
        <taxon>Gammaproteobacteria</taxon>
        <taxon>Enterobacterales</taxon>
        <taxon>Morganellaceae</taxon>
        <taxon>Arsenophonus</taxon>
    </lineage>
</organism>
<keyword evidence="2" id="KW-0547">Nucleotide-binding</keyword>
<evidence type="ECO:0000256" key="2">
    <source>
        <dbReference type="ARBA" id="ARBA00022741"/>
    </source>
</evidence>
<accession>A0ABY8P432</accession>
<dbReference type="EMBL" id="CP123759">
    <property type="protein sequence ID" value="WGO84255.1"/>
    <property type="molecule type" value="Genomic_DNA"/>
</dbReference>
<dbReference type="PANTHER" id="PTHR30258:SF1">
    <property type="entry name" value="PROTEIN TRANSPORT PROTEIN HOFB HOMOLOG"/>
    <property type="match status" value="1"/>
</dbReference>
<dbReference type="PANTHER" id="PTHR30258">
    <property type="entry name" value="TYPE II SECRETION SYSTEM PROTEIN GSPE-RELATED"/>
    <property type="match status" value="1"/>
</dbReference>
<gene>
    <name evidence="5" type="ORF">QG404_05010</name>
</gene>
<dbReference type="CDD" id="cd01129">
    <property type="entry name" value="PulE-GspE-like"/>
    <property type="match status" value="1"/>
</dbReference>
<dbReference type="Proteomes" id="UP001231859">
    <property type="component" value="Chromosome"/>
</dbReference>
<dbReference type="InterPro" id="IPR027417">
    <property type="entry name" value="P-loop_NTPase"/>
</dbReference>
<evidence type="ECO:0000313" key="5">
    <source>
        <dbReference type="EMBL" id="WGO84255.1"/>
    </source>
</evidence>
<dbReference type="Gene3D" id="3.30.450.90">
    <property type="match status" value="1"/>
</dbReference>
<protein>
    <submittedName>
        <fullName evidence="5">ATPase, T2SS/T4P/T4SS family</fullName>
    </submittedName>
</protein>
<sequence>MTFITAIPKDFNIIENELKKLCYRHDIVMIEFNSKKLSIASYKKPNDELLTALRFISSVPVCYDIWPKEKIEHYFNRCNHEVEIKEEPIRYDPAINNEDKPNSPAVNFVDYLIASAIEKRASDIHIEPFKTGTKIRIRVDGKLFYVPSPPVENCAEIFARLKILAKLNIAEKRLPQDGQLEWISHDIHYAIRISTLPTLYGEKIVLRILNTKNHYSLEQLGIKNNFLSILKQKLSLPQGMILVTGPTGSGKTVTLYSCLEYLNHSELNISTIEDPVEIPIKGVNQIPVNEKIGLNFSTILRALLRQDPDIIMVGEIRDQKTAEIAIKAAQTGHLVLSTLHTNSTKSTLERLENLSISPHLINSCVKLIIAQRLVRKLCPSCKRHEGNPITIQYDNIETEITTWQAIGCDHCFGGYLGRTAIYEFLELKEETLATQFYQLPVKTKKLPFVSLFASGLLLVKAGITTLKEVYEVTGQEIIQ</sequence>
<keyword evidence="3" id="KW-0067">ATP-binding</keyword>
<evidence type="ECO:0000256" key="1">
    <source>
        <dbReference type="ARBA" id="ARBA00006611"/>
    </source>
</evidence>
<keyword evidence="6" id="KW-1185">Reference proteome</keyword>
<evidence type="ECO:0000256" key="3">
    <source>
        <dbReference type="ARBA" id="ARBA00022840"/>
    </source>
</evidence>
<feature type="domain" description="Bacterial type II secretion system protein E" evidence="4">
    <location>
        <begin position="304"/>
        <end position="318"/>
    </location>
</feature>
<dbReference type="PROSITE" id="PS00662">
    <property type="entry name" value="T2SP_E"/>
    <property type="match status" value="1"/>
</dbReference>
<evidence type="ECO:0000259" key="4">
    <source>
        <dbReference type="PROSITE" id="PS00662"/>
    </source>
</evidence>